<accession>A0AAT9H7A9</accession>
<dbReference type="EMBL" id="AP031573">
    <property type="protein sequence ID" value="BFM45294.1"/>
    <property type="molecule type" value="Genomic_DNA"/>
</dbReference>
<dbReference type="AlphaFoldDB" id="A0AAT9H7A9"/>
<gene>
    <name evidence="1" type="ORF">CFS9_39350</name>
</gene>
<name>A0AAT9H7A9_9FLAO</name>
<proteinExistence type="predicted"/>
<organism evidence="1">
    <name type="scientific">Flavobacterium sp. CFS9</name>
    <dbReference type="NCBI Taxonomy" id="3143118"/>
    <lineage>
        <taxon>Bacteria</taxon>
        <taxon>Pseudomonadati</taxon>
        <taxon>Bacteroidota</taxon>
        <taxon>Flavobacteriia</taxon>
        <taxon>Flavobacteriales</taxon>
        <taxon>Flavobacteriaceae</taxon>
        <taxon>Flavobacterium</taxon>
    </lineage>
</organism>
<reference evidence="1" key="1">
    <citation type="submission" date="2024-05" db="EMBL/GenBank/DDBJ databases">
        <title>Whole-Genome Sequence of CFS9, a Potential Fish Probiotic Isolated from the Body Surface of Silurus asotus.</title>
        <authorList>
            <person name="Kojima M."/>
            <person name="Tobioka K."/>
            <person name="Yokota K."/>
            <person name="Nakatani H."/>
            <person name="Hori K."/>
            <person name="Tamaru Y."/>
            <person name="Okazaki F."/>
        </authorList>
    </citation>
    <scope>NUCLEOTIDE SEQUENCE</scope>
    <source>
        <strain evidence="1">CFS9</strain>
    </source>
</reference>
<sequence>MSIGTGSPTGGGIDCGCGTGGDGAAMLLDEIKRRITTNFNDLTFILLRIKSCEID</sequence>
<evidence type="ECO:0000313" key="1">
    <source>
        <dbReference type="EMBL" id="BFM45294.1"/>
    </source>
</evidence>
<protein>
    <submittedName>
        <fullName evidence="1">Uncharacterized protein</fullName>
    </submittedName>
</protein>